<evidence type="ECO:0000313" key="2">
    <source>
        <dbReference type="Proteomes" id="UP000507470"/>
    </source>
</evidence>
<protein>
    <submittedName>
        <fullName evidence="1">Uncharacterized protein</fullName>
    </submittedName>
</protein>
<dbReference type="SUPFAM" id="SSF57184">
    <property type="entry name" value="Growth factor receptor domain"/>
    <property type="match status" value="1"/>
</dbReference>
<evidence type="ECO:0000313" key="1">
    <source>
        <dbReference type="EMBL" id="CAC5373670.1"/>
    </source>
</evidence>
<sequence length="362" mass="41201">MPAVRLMYGTSGYTDIGIAGRCMAFYIKGATQLIKFDLKVACAKFFFCDVYLSGLQYEIVQPEASPWRCYGLTNHLLIYLECKTGMTTDAGGRCVSCKNDMYGYKCIKKCVCNQFHSCFILTALCHLFRTYRNRHALSFEVVNEEVILKPLELTLYNDDIYDEVDENSLTFVTTGSNIPSQASQNEIINFVFNERHFSTTDNGNDEVGYLDLYFAMKEDKNRQVEVRSSQTERLSTSSSNSDVVVQQNMEYPKPYIPLQQYCQDDSHSCIDDDATSNIYSNGCIPLQKDRQINSQSNESHLSSDSMIVHETTLPFIIPSAFRTCYLQHCINKYAESEKTIDACGAIDSYEDKSIKNEKSKTF</sequence>
<dbReference type="AlphaFoldDB" id="A0A6J8AUK0"/>
<dbReference type="Proteomes" id="UP000507470">
    <property type="component" value="Unassembled WGS sequence"/>
</dbReference>
<organism evidence="1 2">
    <name type="scientific">Mytilus coruscus</name>
    <name type="common">Sea mussel</name>
    <dbReference type="NCBI Taxonomy" id="42192"/>
    <lineage>
        <taxon>Eukaryota</taxon>
        <taxon>Metazoa</taxon>
        <taxon>Spiralia</taxon>
        <taxon>Lophotrochozoa</taxon>
        <taxon>Mollusca</taxon>
        <taxon>Bivalvia</taxon>
        <taxon>Autobranchia</taxon>
        <taxon>Pteriomorphia</taxon>
        <taxon>Mytilida</taxon>
        <taxon>Mytiloidea</taxon>
        <taxon>Mytilidae</taxon>
        <taxon>Mytilinae</taxon>
        <taxon>Mytilus</taxon>
    </lineage>
</organism>
<accession>A0A6J8AUK0</accession>
<gene>
    <name evidence="1" type="ORF">MCOR_11347</name>
</gene>
<name>A0A6J8AUK0_MYTCO</name>
<keyword evidence="2" id="KW-1185">Reference proteome</keyword>
<dbReference type="OrthoDB" id="6181322at2759"/>
<reference evidence="1 2" key="1">
    <citation type="submission" date="2020-06" db="EMBL/GenBank/DDBJ databases">
        <authorList>
            <person name="Li R."/>
            <person name="Bekaert M."/>
        </authorList>
    </citation>
    <scope>NUCLEOTIDE SEQUENCE [LARGE SCALE GENOMIC DNA]</scope>
    <source>
        <strain evidence="2">wild</strain>
    </source>
</reference>
<proteinExistence type="predicted"/>
<dbReference type="EMBL" id="CACVKT020001935">
    <property type="protein sequence ID" value="CAC5373670.1"/>
    <property type="molecule type" value="Genomic_DNA"/>
</dbReference>
<dbReference type="InterPro" id="IPR009030">
    <property type="entry name" value="Growth_fac_rcpt_cys_sf"/>
</dbReference>